<keyword evidence="4" id="KW-1185">Reference proteome</keyword>
<feature type="signal peptide" evidence="2">
    <location>
        <begin position="1"/>
        <end position="24"/>
    </location>
</feature>
<feature type="compositionally biased region" description="Low complexity" evidence="1">
    <location>
        <begin position="182"/>
        <end position="191"/>
    </location>
</feature>
<accession>A0A836GPV8</accession>
<evidence type="ECO:0000256" key="2">
    <source>
        <dbReference type="SAM" id="SignalP"/>
    </source>
</evidence>
<evidence type="ECO:0000313" key="3">
    <source>
        <dbReference type="EMBL" id="KAG5471737.1"/>
    </source>
</evidence>
<feature type="region of interest" description="Disordered" evidence="1">
    <location>
        <begin position="174"/>
        <end position="222"/>
    </location>
</feature>
<sequence>MREYFLLVLFGLATALLCISCCIGCNVRRRQRLQAMGLSNGRYNAAEGGGLGNAGGTPDAFGQPPRPVGGLYQEIYYQQYPQGGGGYYGDTFRPGAVNVNYAEARSQRGTHQPMPATVLFAASPGAQVGNVNYAEYFPEARVAEASGACDAAAAVNTGTITRPEAVSPYGEADYVPRASATPPQRSRQPSPISDVAPSPSSTETCCQHPGGSYVVGKGKEWS</sequence>
<gene>
    <name evidence="3" type="ORF">LSCM4_03289</name>
</gene>
<evidence type="ECO:0000256" key="1">
    <source>
        <dbReference type="SAM" id="MobiDB-lite"/>
    </source>
</evidence>
<dbReference type="KEGG" id="loi:92359236"/>
<proteinExistence type="predicted"/>
<name>A0A836GPV8_9TRYP</name>
<dbReference type="RefSeq" id="XP_067060854.1">
    <property type="nucleotide sequence ID" value="XM_067205302.1"/>
</dbReference>
<comment type="caution">
    <text evidence="3">The sequence shown here is derived from an EMBL/GenBank/DDBJ whole genome shotgun (WGS) entry which is preliminary data.</text>
</comment>
<evidence type="ECO:0000313" key="4">
    <source>
        <dbReference type="Proteomes" id="UP000674143"/>
    </source>
</evidence>
<dbReference type="Proteomes" id="UP000674143">
    <property type="component" value="Chromosome 31"/>
</dbReference>
<dbReference type="GeneID" id="92359236"/>
<dbReference type="AlphaFoldDB" id="A0A836GPV8"/>
<keyword evidence="2" id="KW-0732">Signal</keyword>
<protein>
    <submittedName>
        <fullName evidence="3">Uncharacterized protein</fullName>
    </submittedName>
</protein>
<dbReference type="EMBL" id="JAFHLR010000031">
    <property type="protein sequence ID" value="KAG5471737.1"/>
    <property type="molecule type" value="Genomic_DNA"/>
</dbReference>
<feature type="chain" id="PRO_5032607990" evidence="2">
    <location>
        <begin position="25"/>
        <end position="222"/>
    </location>
</feature>
<dbReference type="SMR" id="A0A836GPV8"/>
<organism evidence="3 4">
    <name type="scientific">Leishmania orientalis</name>
    <dbReference type="NCBI Taxonomy" id="2249476"/>
    <lineage>
        <taxon>Eukaryota</taxon>
        <taxon>Discoba</taxon>
        <taxon>Euglenozoa</taxon>
        <taxon>Kinetoplastea</taxon>
        <taxon>Metakinetoplastina</taxon>
        <taxon>Trypanosomatida</taxon>
        <taxon>Trypanosomatidae</taxon>
        <taxon>Leishmaniinae</taxon>
        <taxon>Leishmania</taxon>
    </lineage>
</organism>
<reference evidence="3 4" key="1">
    <citation type="submission" date="2021-02" db="EMBL/GenBank/DDBJ databases">
        <title>Leishmania (Mundinia) orientalis Genome sequencing and assembly.</title>
        <authorList>
            <person name="Almutairi H."/>
            <person name="Gatherer D."/>
        </authorList>
    </citation>
    <scope>NUCLEOTIDE SEQUENCE [LARGE SCALE GENOMIC DNA]</scope>
    <source>
        <strain evidence="3">LSCM4</strain>
    </source>
</reference>